<reference evidence="8 9" key="1">
    <citation type="submission" date="2019-06" db="EMBL/GenBank/DDBJ databases">
        <title>Sequencing the genomes of 1000 actinobacteria strains.</title>
        <authorList>
            <person name="Klenk H.-P."/>
        </authorList>
    </citation>
    <scope>NUCLEOTIDE SEQUENCE [LARGE SCALE GENOMIC DNA]</scope>
    <source>
        <strain evidence="8 9">DSM 24617</strain>
    </source>
</reference>
<keyword evidence="9" id="KW-1185">Reference proteome</keyword>
<evidence type="ECO:0000256" key="1">
    <source>
        <dbReference type="ARBA" id="ARBA00004651"/>
    </source>
</evidence>
<name>A0A542XBV4_9MICO</name>
<dbReference type="GO" id="GO:0005886">
    <property type="term" value="C:plasma membrane"/>
    <property type="evidence" value="ECO:0007669"/>
    <property type="project" value="UniProtKB-SubCell"/>
</dbReference>
<keyword evidence="3" id="KW-1003">Cell membrane</keyword>
<feature type="transmembrane region" description="Helical" evidence="7">
    <location>
        <begin position="108"/>
        <end position="127"/>
    </location>
</feature>
<dbReference type="Proteomes" id="UP000318336">
    <property type="component" value="Unassembled WGS sequence"/>
</dbReference>
<gene>
    <name evidence="8" type="ORF">FB554_1342</name>
</gene>
<proteinExistence type="inferred from homology"/>
<feature type="transmembrane region" description="Helical" evidence="7">
    <location>
        <begin position="9"/>
        <end position="28"/>
    </location>
</feature>
<evidence type="ECO:0000256" key="6">
    <source>
        <dbReference type="ARBA" id="ARBA00023136"/>
    </source>
</evidence>
<dbReference type="PANTHER" id="PTHR33452:SF1">
    <property type="entry name" value="INNER MEMBRANE PROTEIN YPHA-RELATED"/>
    <property type="match status" value="1"/>
</dbReference>
<dbReference type="PANTHER" id="PTHR33452">
    <property type="entry name" value="OXIDOREDUCTASE CATD-RELATED"/>
    <property type="match status" value="1"/>
</dbReference>
<evidence type="ECO:0000256" key="7">
    <source>
        <dbReference type="SAM" id="Phobius"/>
    </source>
</evidence>
<keyword evidence="4 7" id="KW-0812">Transmembrane</keyword>
<evidence type="ECO:0000256" key="5">
    <source>
        <dbReference type="ARBA" id="ARBA00022989"/>
    </source>
</evidence>
<dbReference type="Pfam" id="PF07681">
    <property type="entry name" value="DoxX"/>
    <property type="match status" value="1"/>
</dbReference>
<dbReference type="EMBL" id="VFOK01000001">
    <property type="protein sequence ID" value="TQL33206.1"/>
    <property type="molecule type" value="Genomic_DNA"/>
</dbReference>
<evidence type="ECO:0000313" key="9">
    <source>
        <dbReference type="Proteomes" id="UP000318336"/>
    </source>
</evidence>
<accession>A0A542XBV4</accession>
<comment type="subcellular location">
    <subcellularLocation>
        <location evidence="1">Cell membrane</location>
        <topology evidence="1">Multi-pass membrane protein</topology>
    </subcellularLocation>
</comment>
<sequence length="150" mass="15319">MKRLSQPPVLTDTALLIARVILGVVLVAHGAQKLFDNGIAATADGFGQMGIPVPQAAAWFAALVEFGGGILLIVGALMPLVGVLVAINMFGAFWFAHREAGVFVTDGGWELVAVIGALGLLLAATGAGRFSVDQVVLGRSRVSQPATAAA</sequence>
<feature type="transmembrane region" description="Helical" evidence="7">
    <location>
        <begin position="70"/>
        <end position="96"/>
    </location>
</feature>
<evidence type="ECO:0000256" key="3">
    <source>
        <dbReference type="ARBA" id="ARBA00022475"/>
    </source>
</evidence>
<keyword evidence="5 7" id="KW-1133">Transmembrane helix</keyword>
<keyword evidence="6 7" id="KW-0472">Membrane</keyword>
<comment type="similarity">
    <text evidence="2">Belongs to the DoxX family.</text>
</comment>
<evidence type="ECO:0000256" key="4">
    <source>
        <dbReference type="ARBA" id="ARBA00022692"/>
    </source>
</evidence>
<protein>
    <submittedName>
        <fullName evidence="8">Putative oxidoreductase</fullName>
    </submittedName>
</protein>
<evidence type="ECO:0000313" key="8">
    <source>
        <dbReference type="EMBL" id="TQL33206.1"/>
    </source>
</evidence>
<organism evidence="8 9">
    <name type="scientific">Barrientosiimonas humi</name>
    <dbReference type="NCBI Taxonomy" id="999931"/>
    <lineage>
        <taxon>Bacteria</taxon>
        <taxon>Bacillati</taxon>
        <taxon>Actinomycetota</taxon>
        <taxon>Actinomycetes</taxon>
        <taxon>Micrococcales</taxon>
        <taxon>Dermacoccaceae</taxon>
        <taxon>Barrientosiimonas</taxon>
    </lineage>
</organism>
<dbReference type="AlphaFoldDB" id="A0A542XBV4"/>
<dbReference type="InterPro" id="IPR032808">
    <property type="entry name" value="DoxX"/>
</dbReference>
<comment type="caution">
    <text evidence="8">The sequence shown here is derived from an EMBL/GenBank/DDBJ whole genome shotgun (WGS) entry which is preliminary data.</text>
</comment>
<dbReference type="InterPro" id="IPR051907">
    <property type="entry name" value="DoxX-like_oxidoreductase"/>
</dbReference>
<dbReference type="OrthoDB" id="1122432at2"/>
<evidence type="ECO:0000256" key="2">
    <source>
        <dbReference type="ARBA" id="ARBA00006679"/>
    </source>
</evidence>
<dbReference type="RefSeq" id="WP_142005250.1">
    <property type="nucleotide sequence ID" value="NZ_CAJTBP010000001.1"/>
</dbReference>